<accession>A0ABU6DNU5</accession>
<dbReference type="Gene3D" id="1.10.30.50">
    <property type="match status" value="1"/>
</dbReference>
<proteinExistence type="predicted"/>
<keyword evidence="4" id="KW-1185">Reference proteome</keyword>
<dbReference type="CDD" id="cd00085">
    <property type="entry name" value="HNHc"/>
    <property type="match status" value="1"/>
</dbReference>
<evidence type="ECO:0000256" key="1">
    <source>
        <dbReference type="SAM" id="MobiDB-lite"/>
    </source>
</evidence>
<evidence type="ECO:0000259" key="2">
    <source>
        <dbReference type="SMART" id="SM00507"/>
    </source>
</evidence>
<dbReference type="GO" id="GO:0004519">
    <property type="term" value="F:endonuclease activity"/>
    <property type="evidence" value="ECO:0007669"/>
    <property type="project" value="UniProtKB-KW"/>
</dbReference>
<keyword evidence="3" id="KW-0255">Endonuclease</keyword>
<organism evidence="3 4">
    <name type="scientific">Acinetobacter pollinis</name>
    <dbReference type="NCBI Taxonomy" id="2605270"/>
    <lineage>
        <taxon>Bacteria</taxon>
        <taxon>Pseudomonadati</taxon>
        <taxon>Pseudomonadota</taxon>
        <taxon>Gammaproteobacteria</taxon>
        <taxon>Moraxellales</taxon>
        <taxon>Moraxellaceae</taxon>
        <taxon>Acinetobacter</taxon>
    </lineage>
</organism>
<dbReference type="InterPro" id="IPR003615">
    <property type="entry name" value="HNH_nuc"/>
</dbReference>
<name>A0ABU6DNU5_9GAMM</name>
<dbReference type="EMBL" id="VTDN01000001">
    <property type="protein sequence ID" value="MEB5475524.1"/>
    <property type="molecule type" value="Genomic_DNA"/>
</dbReference>
<evidence type="ECO:0000313" key="3">
    <source>
        <dbReference type="EMBL" id="MEB5475524.1"/>
    </source>
</evidence>
<gene>
    <name evidence="3" type="ORF">I2F25_00405</name>
</gene>
<sequence>MKLKSLKPRLSTPSAYKPKQQWGKGRGGRPWRRLKQSIHERDNWTCCECGRVTHKLECDHIINTAQGGTDDESNLQSLCTDCHKAKTNKESKFMHRNL</sequence>
<comment type="caution">
    <text evidence="3">The sequence shown here is derived from an EMBL/GenBank/DDBJ whole genome shotgun (WGS) entry which is preliminary data.</text>
</comment>
<dbReference type="SMART" id="SM00507">
    <property type="entry name" value="HNHc"/>
    <property type="match status" value="1"/>
</dbReference>
<dbReference type="InterPro" id="IPR002711">
    <property type="entry name" value="HNH"/>
</dbReference>
<feature type="region of interest" description="Disordered" evidence="1">
    <location>
        <begin position="1"/>
        <end position="30"/>
    </location>
</feature>
<dbReference type="RefSeq" id="WP_196337820.1">
    <property type="nucleotide sequence ID" value="NZ_VTDN01000001.1"/>
</dbReference>
<evidence type="ECO:0000313" key="4">
    <source>
        <dbReference type="Proteomes" id="UP001339883"/>
    </source>
</evidence>
<keyword evidence="3" id="KW-0540">Nuclease</keyword>
<dbReference type="Pfam" id="PF01844">
    <property type="entry name" value="HNH"/>
    <property type="match status" value="1"/>
</dbReference>
<feature type="domain" description="HNH nuclease" evidence="2">
    <location>
        <begin position="33"/>
        <end position="84"/>
    </location>
</feature>
<protein>
    <submittedName>
        <fullName evidence="3">HNH endonuclease</fullName>
    </submittedName>
</protein>
<reference evidence="3 4" key="1">
    <citation type="submission" date="2019-08" db="EMBL/GenBank/DDBJ databases">
        <title>Five species of Acinetobacter isolated from floral nectar and animal pollinators.</title>
        <authorList>
            <person name="Hendry T.A."/>
        </authorList>
    </citation>
    <scope>NUCLEOTIDE SEQUENCE [LARGE SCALE GENOMIC DNA]</scope>
    <source>
        <strain evidence="3 4">MD18.27</strain>
    </source>
</reference>
<keyword evidence="3" id="KW-0378">Hydrolase</keyword>
<dbReference type="Proteomes" id="UP001339883">
    <property type="component" value="Unassembled WGS sequence"/>
</dbReference>